<accession>A0A8S1MYN1</accession>
<evidence type="ECO:0000313" key="1">
    <source>
        <dbReference type="EMBL" id="CAD8083211.1"/>
    </source>
</evidence>
<dbReference type="Proteomes" id="UP000688137">
    <property type="component" value="Unassembled WGS sequence"/>
</dbReference>
<keyword evidence="2" id="KW-1185">Reference proteome</keyword>
<gene>
    <name evidence="1" type="ORF">PPRIM_AZ9-3.1.T0690168</name>
</gene>
<sequence length="269" mass="31186">MNYPYQPYRPYSRVPNTSVHNPNIISYVDSVLSKSRNNYTSVQLDSQPKYQTYQTNTIKTDTDLKIATNSPLILTQKSRAAFIEVTDEQKHKVNKALRQVKANTENFGHQYSSFIQALTNLTEGFNFKDRQVLKEMCDFLNSLRLNIFDALTKAYKDEDSQKQQDELRRQQLTSEKAVFDQQYADFYQEREDKTVRISDVQTMISTREADLKAYQDRLRTENNNYSANLKIHDDIVSSVQQELAVLAKALQVVQTPPFLDFLNGRIAKA</sequence>
<comment type="caution">
    <text evidence="1">The sequence shown here is derived from an EMBL/GenBank/DDBJ whole genome shotgun (WGS) entry which is preliminary data.</text>
</comment>
<evidence type="ECO:0000313" key="2">
    <source>
        <dbReference type="Proteomes" id="UP000688137"/>
    </source>
</evidence>
<proteinExistence type="predicted"/>
<protein>
    <submittedName>
        <fullName evidence="1">Uncharacterized protein</fullName>
    </submittedName>
</protein>
<name>A0A8S1MYN1_PARPR</name>
<reference evidence="1" key="1">
    <citation type="submission" date="2021-01" db="EMBL/GenBank/DDBJ databases">
        <authorList>
            <consortium name="Genoscope - CEA"/>
            <person name="William W."/>
        </authorList>
    </citation>
    <scope>NUCLEOTIDE SEQUENCE</scope>
</reference>
<dbReference type="AlphaFoldDB" id="A0A8S1MYN1"/>
<organism evidence="1 2">
    <name type="scientific">Paramecium primaurelia</name>
    <dbReference type="NCBI Taxonomy" id="5886"/>
    <lineage>
        <taxon>Eukaryota</taxon>
        <taxon>Sar</taxon>
        <taxon>Alveolata</taxon>
        <taxon>Ciliophora</taxon>
        <taxon>Intramacronucleata</taxon>
        <taxon>Oligohymenophorea</taxon>
        <taxon>Peniculida</taxon>
        <taxon>Parameciidae</taxon>
        <taxon>Paramecium</taxon>
    </lineage>
</organism>
<dbReference type="EMBL" id="CAJJDM010000072">
    <property type="protein sequence ID" value="CAD8083211.1"/>
    <property type="molecule type" value="Genomic_DNA"/>
</dbReference>